<sequence>MKINIRAYHYRIVIILLLVAMPPFLVASVYSMNVFLKQTIDLVNSKNENELVRTGNFMEQTFEQIVDGVLAGMTNEPFTKMQFIVEKLQIIKSLNRAVNDNKYLDQVMLYNEDEDYLLVSNYGIISDPQNSPYNWIKSELKGMDNYQIKVTETRSLNVQGHNKYVISLLAKLPLRGQQSYLNYTVDLEKLYNDFLLRLNVDNGIYNYYLTDAAGRVVFHKDRELLGTYLPQSPTALKLKDQPVISSYPLKTMGWNLVSEVNIHRLSSDVYKARNQMIMFLTLITLVIVVMTILGARQLYKPVRHLRLRLHDSEQLLKRTLVYNLIKERFTESADIERYLDDYHRDLVVVILTIHSQTDMTTKDSSLTNEIEKSLGVKFEIDLFVESDKQYVLLLKLDHDDMNRFITDMLASFNDQILQNLTLSIGGIYPLKKINNSYIEALYAFNVGRIYSTDTNIYCYSKLPVDYQQKQMKDPTIDELELAIRQHNEKAYTDLINTMLSENRSVMEYNYNLYMNISLLIKLYDQESVKFLSEINELITDKGIMNAAAVKHFFISKFNNFNADYQQDFNKYVQKVEQYIAECYPNNFSMDDVAEHVGLTRQYISQLFKKHYNTTLIDYLSQYRIEQAKLLLADTKMKINDVGSKVGFNSKSYFTKVFKLHTGITPTEYRELAWNRNKEAESESLIPLNGDG</sequence>
<reference evidence="6 7" key="1">
    <citation type="submission" date="2021-03" db="EMBL/GenBank/DDBJ databases">
        <title>Genomic Encyclopedia of Type Strains, Phase IV (KMG-IV): sequencing the most valuable type-strain genomes for metagenomic binning, comparative biology and taxonomic classification.</title>
        <authorList>
            <person name="Goeker M."/>
        </authorList>
    </citation>
    <scope>NUCLEOTIDE SEQUENCE [LARGE SCALE GENOMIC DNA]</scope>
    <source>
        <strain evidence="6 7">DSM 26048</strain>
    </source>
</reference>
<evidence type="ECO:0000313" key="7">
    <source>
        <dbReference type="Proteomes" id="UP001519287"/>
    </source>
</evidence>
<evidence type="ECO:0000256" key="2">
    <source>
        <dbReference type="ARBA" id="ARBA00023125"/>
    </source>
</evidence>
<dbReference type="Gene3D" id="1.10.10.60">
    <property type="entry name" value="Homeodomain-like"/>
    <property type="match status" value="2"/>
</dbReference>
<keyword evidence="7" id="KW-1185">Reference proteome</keyword>
<dbReference type="PANTHER" id="PTHR43280:SF2">
    <property type="entry name" value="HTH-TYPE TRANSCRIPTIONAL REGULATOR EXSA"/>
    <property type="match status" value="1"/>
</dbReference>
<feature type="transmembrane region" description="Helical" evidence="4">
    <location>
        <begin position="276"/>
        <end position="299"/>
    </location>
</feature>
<evidence type="ECO:0000259" key="5">
    <source>
        <dbReference type="PROSITE" id="PS01124"/>
    </source>
</evidence>
<feature type="domain" description="HTH araC/xylS-type" evidence="5">
    <location>
        <begin position="573"/>
        <end position="671"/>
    </location>
</feature>
<dbReference type="InterPro" id="IPR018060">
    <property type="entry name" value="HTH_AraC"/>
</dbReference>
<gene>
    <name evidence="6" type="ORF">J2Z66_008725</name>
</gene>
<dbReference type="PROSITE" id="PS00041">
    <property type="entry name" value="HTH_ARAC_FAMILY_1"/>
    <property type="match status" value="1"/>
</dbReference>
<keyword evidence="4" id="KW-0472">Membrane</keyword>
<dbReference type="InterPro" id="IPR009057">
    <property type="entry name" value="Homeodomain-like_sf"/>
</dbReference>
<dbReference type="SMART" id="SM00342">
    <property type="entry name" value="HTH_ARAC"/>
    <property type="match status" value="1"/>
</dbReference>
<keyword evidence="1" id="KW-0805">Transcription regulation</keyword>
<dbReference type="PRINTS" id="PR00032">
    <property type="entry name" value="HTHARAC"/>
</dbReference>
<proteinExistence type="predicted"/>
<evidence type="ECO:0000256" key="4">
    <source>
        <dbReference type="SAM" id="Phobius"/>
    </source>
</evidence>
<dbReference type="Proteomes" id="UP001519287">
    <property type="component" value="Unassembled WGS sequence"/>
</dbReference>
<evidence type="ECO:0000256" key="1">
    <source>
        <dbReference type="ARBA" id="ARBA00023015"/>
    </source>
</evidence>
<dbReference type="SUPFAM" id="SSF46689">
    <property type="entry name" value="Homeodomain-like"/>
    <property type="match status" value="2"/>
</dbReference>
<feature type="transmembrane region" description="Helical" evidence="4">
    <location>
        <begin position="12"/>
        <end position="36"/>
    </location>
</feature>
<dbReference type="InterPro" id="IPR020449">
    <property type="entry name" value="Tscrpt_reg_AraC-type_HTH"/>
</dbReference>
<dbReference type="PROSITE" id="PS01124">
    <property type="entry name" value="HTH_ARAC_FAMILY_2"/>
    <property type="match status" value="1"/>
</dbReference>
<comment type="caution">
    <text evidence="6">The sequence shown here is derived from an EMBL/GenBank/DDBJ whole genome shotgun (WGS) entry which is preliminary data.</text>
</comment>
<dbReference type="RefSeq" id="WP_209980011.1">
    <property type="nucleotide sequence ID" value="NZ_JAGGLB010000067.1"/>
</dbReference>
<evidence type="ECO:0000313" key="6">
    <source>
        <dbReference type="EMBL" id="MBP1997047.1"/>
    </source>
</evidence>
<keyword evidence="4" id="KW-0812">Transmembrane</keyword>
<protein>
    <submittedName>
        <fullName evidence="6">AraC-like DNA-binding protein</fullName>
    </submittedName>
</protein>
<dbReference type="EMBL" id="JAGGLB010000067">
    <property type="protein sequence ID" value="MBP1997047.1"/>
    <property type="molecule type" value="Genomic_DNA"/>
</dbReference>
<organism evidence="6 7">
    <name type="scientific">Paenibacillus eucommiae</name>
    <dbReference type="NCBI Taxonomy" id="1355755"/>
    <lineage>
        <taxon>Bacteria</taxon>
        <taxon>Bacillati</taxon>
        <taxon>Bacillota</taxon>
        <taxon>Bacilli</taxon>
        <taxon>Bacillales</taxon>
        <taxon>Paenibacillaceae</taxon>
        <taxon>Paenibacillus</taxon>
    </lineage>
</organism>
<dbReference type="PANTHER" id="PTHR43280">
    <property type="entry name" value="ARAC-FAMILY TRANSCRIPTIONAL REGULATOR"/>
    <property type="match status" value="1"/>
</dbReference>
<evidence type="ECO:0000256" key="3">
    <source>
        <dbReference type="ARBA" id="ARBA00023163"/>
    </source>
</evidence>
<keyword evidence="3" id="KW-0804">Transcription</keyword>
<dbReference type="Pfam" id="PF12833">
    <property type="entry name" value="HTH_18"/>
    <property type="match status" value="1"/>
</dbReference>
<accession>A0ABS4JB28</accession>
<name>A0ABS4JB28_9BACL</name>
<dbReference type="InterPro" id="IPR018062">
    <property type="entry name" value="HTH_AraC-typ_CS"/>
</dbReference>
<keyword evidence="2" id="KW-0238">DNA-binding</keyword>
<keyword evidence="4" id="KW-1133">Transmembrane helix</keyword>